<sequence>MTDGPDEPANALLLSEDIKGYFDSYELVVVPVNPEEKPLTRWKIDILDKDIEDETVQGRNLTPGGREAVRIQDLQDREVEFLNDNRPVAGLLHLHFLTALIRLKNTNTASWKDAREKYFPHASSSIRVTQL</sequence>
<accession>A0AAJ0AI83</accession>
<reference evidence="1" key="1">
    <citation type="submission" date="2021-06" db="EMBL/GenBank/DDBJ databases">
        <title>Comparative genomics, transcriptomics and evolutionary studies reveal genomic signatures of adaptation to plant cell wall in hemibiotrophic fungi.</title>
        <authorList>
            <consortium name="DOE Joint Genome Institute"/>
            <person name="Baroncelli R."/>
            <person name="Diaz J.F."/>
            <person name="Benocci T."/>
            <person name="Peng M."/>
            <person name="Battaglia E."/>
            <person name="Haridas S."/>
            <person name="Andreopoulos W."/>
            <person name="Labutti K."/>
            <person name="Pangilinan J."/>
            <person name="Floch G.L."/>
            <person name="Makela M.R."/>
            <person name="Henrissat B."/>
            <person name="Grigoriev I.V."/>
            <person name="Crouch J.A."/>
            <person name="De Vries R.P."/>
            <person name="Sukno S.A."/>
            <person name="Thon M.R."/>
        </authorList>
    </citation>
    <scope>NUCLEOTIDE SEQUENCE</scope>
    <source>
        <strain evidence="1">CBS 193.32</strain>
    </source>
</reference>
<dbReference type="EMBL" id="JAHMHR010000026">
    <property type="protein sequence ID" value="KAK1674370.1"/>
    <property type="molecule type" value="Genomic_DNA"/>
</dbReference>
<gene>
    <name evidence="1" type="ORF">BDP55DRAFT_633183</name>
</gene>
<dbReference type="RefSeq" id="XP_060428373.1">
    <property type="nucleotide sequence ID" value="XM_060572520.1"/>
</dbReference>
<dbReference type="AlphaFoldDB" id="A0AAJ0AI83"/>
<dbReference type="GeneID" id="85457046"/>
<name>A0AAJ0AI83_9PEZI</name>
<comment type="caution">
    <text evidence="1">The sequence shown here is derived from an EMBL/GenBank/DDBJ whole genome shotgun (WGS) entry which is preliminary data.</text>
</comment>
<evidence type="ECO:0000313" key="1">
    <source>
        <dbReference type="EMBL" id="KAK1674370.1"/>
    </source>
</evidence>
<evidence type="ECO:0008006" key="3">
    <source>
        <dbReference type="Google" id="ProtNLM"/>
    </source>
</evidence>
<dbReference type="Proteomes" id="UP001224890">
    <property type="component" value="Unassembled WGS sequence"/>
</dbReference>
<keyword evidence="2" id="KW-1185">Reference proteome</keyword>
<evidence type="ECO:0000313" key="2">
    <source>
        <dbReference type="Proteomes" id="UP001224890"/>
    </source>
</evidence>
<proteinExistence type="predicted"/>
<protein>
    <recommendedName>
        <fullName evidence="3">HNH nuclease domain-containing protein</fullName>
    </recommendedName>
</protein>
<organism evidence="1 2">
    <name type="scientific">Colletotrichum godetiae</name>
    <dbReference type="NCBI Taxonomy" id="1209918"/>
    <lineage>
        <taxon>Eukaryota</taxon>
        <taxon>Fungi</taxon>
        <taxon>Dikarya</taxon>
        <taxon>Ascomycota</taxon>
        <taxon>Pezizomycotina</taxon>
        <taxon>Sordariomycetes</taxon>
        <taxon>Hypocreomycetidae</taxon>
        <taxon>Glomerellales</taxon>
        <taxon>Glomerellaceae</taxon>
        <taxon>Colletotrichum</taxon>
        <taxon>Colletotrichum acutatum species complex</taxon>
    </lineage>
</organism>